<accession>A0A9D3X9H9</accession>
<evidence type="ECO:0000313" key="3">
    <source>
        <dbReference type="Proteomes" id="UP000827986"/>
    </source>
</evidence>
<feature type="compositionally biased region" description="Polar residues" evidence="1">
    <location>
        <begin position="17"/>
        <end position="31"/>
    </location>
</feature>
<organism evidence="2 3">
    <name type="scientific">Mauremys mutica</name>
    <name type="common">yellowpond turtle</name>
    <dbReference type="NCBI Taxonomy" id="74926"/>
    <lineage>
        <taxon>Eukaryota</taxon>
        <taxon>Metazoa</taxon>
        <taxon>Chordata</taxon>
        <taxon>Craniata</taxon>
        <taxon>Vertebrata</taxon>
        <taxon>Euteleostomi</taxon>
        <taxon>Archelosauria</taxon>
        <taxon>Testudinata</taxon>
        <taxon>Testudines</taxon>
        <taxon>Cryptodira</taxon>
        <taxon>Durocryptodira</taxon>
        <taxon>Testudinoidea</taxon>
        <taxon>Geoemydidae</taxon>
        <taxon>Geoemydinae</taxon>
        <taxon>Mauremys</taxon>
    </lineage>
</organism>
<proteinExistence type="predicted"/>
<dbReference type="Proteomes" id="UP000827986">
    <property type="component" value="Unassembled WGS sequence"/>
</dbReference>
<reference evidence="2" key="1">
    <citation type="submission" date="2021-09" db="EMBL/GenBank/DDBJ databases">
        <title>The genome of Mauremys mutica provides insights into the evolution of semi-aquatic lifestyle.</title>
        <authorList>
            <person name="Gong S."/>
            <person name="Gao Y."/>
        </authorList>
    </citation>
    <scope>NUCLEOTIDE SEQUENCE</scope>
    <source>
        <strain evidence="2">MM-2020</strain>
        <tissue evidence="2">Muscle</tissue>
    </source>
</reference>
<gene>
    <name evidence="2" type="ORF">KIL84_008202</name>
</gene>
<evidence type="ECO:0000256" key="1">
    <source>
        <dbReference type="SAM" id="MobiDB-lite"/>
    </source>
</evidence>
<dbReference type="EMBL" id="JAHDVG010000477">
    <property type="protein sequence ID" value="KAH1175328.1"/>
    <property type="molecule type" value="Genomic_DNA"/>
</dbReference>
<name>A0A9D3X9H9_9SAUR</name>
<comment type="caution">
    <text evidence="2">The sequence shown here is derived from an EMBL/GenBank/DDBJ whole genome shotgun (WGS) entry which is preliminary data.</text>
</comment>
<dbReference type="AlphaFoldDB" id="A0A9D3X9H9"/>
<protein>
    <submittedName>
        <fullName evidence="2">Uncharacterized protein</fullName>
    </submittedName>
</protein>
<keyword evidence="3" id="KW-1185">Reference proteome</keyword>
<feature type="region of interest" description="Disordered" evidence="1">
    <location>
        <begin position="1"/>
        <end position="44"/>
    </location>
</feature>
<evidence type="ECO:0000313" key="2">
    <source>
        <dbReference type="EMBL" id="KAH1175328.1"/>
    </source>
</evidence>
<sequence>MVHDYLVSQDGALLAPESSTGTDGSQEQVPSEGNEETVTETDTIQQQHILGLHLKELFDVPSSPVRNSLLRSLQQIQTGQKLPLSLVDF</sequence>